<keyword evidence="1" id="KW-0472">Membrane</keyword>
<gene>
    <name evidence="2" type="ORF">MAXJ12_07474</name>
</gene>
<dbReference type="RefSeq" id="WP_008835140.1">
    <property type="nucleotide sequence ID" value="NZ_AHAM01000050.1"/>
</dbReference>
<keyword evidence="3" id="KW-1185">Reference proteome</keyword>
<accession>H0HMX8</accession>
<dbReference type="Pfam" id="PF04964">
    <property type="entry name" value="Flp_Fap"/>
    <property type="match status" value="1"/>
</dbReference>
<name>H0HMX8_9HYPH</name>
<reference evidence="2 3" key="1">
    <citation type="journal article" date="2012" name="J. Bacteriol.">
        <title>Draft Genome Sequence of Mesorhizobium alhagi CCNWXJ12-2T, a Novel Salt-Resistant Species Isolated from the Desert of Northwestern China.</title>
        <authorList>
            <person name="Zhou M."/>
            <person name="Chen W."/>
            <person name="Chen H."/>
            <person name="Wei G."/>
        </authorList>
    </citation>
    <scope>NUCLEOTIDE SEQUENCE [LARGE SCALE GENOMIC DNA]</scope>
    <source>
        <strain evidence="2 3">CCNWXJ12-2</strain>
    </source>
</reference>
<dbReference type="EMBL" id="AHAM01000050">
    <property type="protein sequence ID" value="EHK57890.1"/>
    <property type="molecule type" value="Genomic_DNA"/>
</dbReference>
<evidence type="ECO:0000256" key="1">
    <source>
        <dbReference type="SAM" id="Phobius"/>
    </source>
</evidence>
<dbReference type="InterPro" id="IPR007047">
    <property type="entry name" value="Flp_Fap"/>
</dbReference>
<sequence>MRPLIRRFLEDDSAATAIEYGLIATLISLAIFGSAGNFANVLEILWNDNSDRIVEGLNR</sequence>
<dbReference type="Proteomes" id="UP000003250">
    <property type="component" value="Unassembled WGS sequence"/>
</dbReference>
<organism evidence="2 3">
    <name type="scientific">Mesorhizobium alhagi CCNWXJ12-2</name>
    <dbReference type="NCBI Taxonomy" id="1107882"/>
    <lineage>
        <taxon>Bacteria</taxon>
        <taxon>Pseudomonadati</taxon>
        <taxon>Pseudomonadota</taxon>
        <taxon>Alphaproteobacteria</taxon>
        <taxon>Hyphomicrobiales</taxon>
        <taxon>Phyllobacteriaceae</taxon>
        <taxon>Allomesorhizobium</taxon>
    </lineage>
</organism>
<keyword evidence="1" id="KW-0812">Transmembrane</keyword>
<feature type="transmembrane region" description="Helical" evidence="1">
    <location>
        <begin position="20"/>
        <end position="42"/>
    </location>
</feature>
<dbReference type="AlphaFoldDB" id="H0HMX8"/>
<dbReference type="OrthoDB" id="5325135at2"/>
<proteinExistence type="predicted"/>
<protein>
    <submittedName>
        <fullName evidence="2">Component of type IV pilus</fullName>
    </submittedName>
</protein>
<evidence type="ECO:0000313" key="3">
    <source>
        <dbReference type="Proteomes" id="UP000003250"/>
    </source>
</evidence>
<evidence type="ECO:0000313" key="2">
    <source>
        <dbReference type="EMBL" id="EHK57890.1"/>
    </source>
</evidence>
<dbReference type="PATRIC" id="fig|1107882.3.peg.1462"/>
<keyword evidence="1" id="KW-1133">Transmembrane helix</keyword>